<reference evidence="1" key="1">
    <citation type="submission" date="2024-06" db="EMBL/GenBank/DDBJ databases">
        <authorList>
            <person name="Li T."/>
            <person name="Gao R."/>
        </authorList>
    </citation>
    <scope>NUCLEOTIDE SEQUENCE</scope>
    <source>
        <strain evidence="1">ZPR3</strain>
        <plasmid evidence="1">unnamed6</plasmid>
    </source>
</reference>
<accession>A0AAU7S6T5</accession>
<name>A0AAU7S6T5_9HYPH</name>
<proteinExistence type="predicted"/>
<geneLocation type="plasmid" evidence="1">
    <name>unnamed6</name>
</geneLocation>
<keyword evidence="1" id="KW-0614">Plasmid</keyword>
<dbReference type="AlphaFoldDB" id="A0AAU7S6T5"/>
<dbReference type="RefSeq" id="WP_349963498.1">
    <property type="nucleotide sequence ID" value="NZ_CP157966.1"/>
</dbReference>
<gene>
    <name evidence="1" type="ORF">ABM479_35935</name>
</gene>
<dbReference type="EMBL" id="CP157966">
    <property type="protein sequence ID" value="XBT98177.1"/>
    <property type="molecule type" value="Genomic_DNA"/>
</dbReference>
<evidence type="ECO:0000313" key="1">
    <source>
        <dbReference type="EMBL" id="XBT98177.1"/>
    </source>
</evidence>
<sequence>MNVTAMKIPTDKAQDAVDKLNHISEMIVALLATFPPEAPAARELLKEADTQVRRAKFEIVDVHNAHFLAMLYRS</sequence>
<organism evidence="1">
    <name type="scientific">Rhizobium sp. ZPR3</name>
    <dbReference type="NCBI Taxonomy" id="3158967"/>
    <lineage>
        <taxon>Bacteria</taxon>
        <taxon>Pseudomonadati</taxon>
        <taxon>Pseudomonadota</taxon>
        <taxon>Alphaproteobacteria</taxon>
        <taxon>Hyphomicrobiales</taxon>
        <taxon>Rhizobiaceae</taxon>
        <taxon>Rhizobium/Agrobacterium group</taxon>
        <taxon>Rhizobium</taxon>
    </lineage>
</organism>
<protein>
    <submittedName>
        <fullName evidence="1">Uncharacterized protein</fullName>
    </submittedName>
</protein>